<keyword evidence="4" id="KW-1133">Transmembrane helix</keyword>
<dbReference type="Gene3D" id="3.30.460.20">
    <property type="entry name" value="CorA soluble domain-like"/>
    <property type="match status" value="1"/>
</dbReference>
<comment type="subcellular location">
    <subcellularLocation>
        <location evidence="1">Cell membrane</location>
        <topology evidence="1">Multi-pass membrane protein</topology>
    </subcellularLocation>
</comment>
<dbReference type="GO" id="GO:0050897">
    <property type="term" value="F:cobalt ion binding"/>
    <property type="evidence" value="ECO:0007669"/>
    <property type="project" value="TreeGrafter"/>
</dbReference>
<reference evidence="5 6" key="1">
    <citation type="journal article" date="2015" name="Nature">
        <title>rRNA introns, odd ribosomes, and small enigmatic genomes across a large radiation of phyla.</title>
        <authorList>
            <person name="Brown C.T."/>
            <person name="Hug L.A."/>
            <person name="Thomas B.C."/>
            <person name="Sharon I."/>
            <person name="Castelle C.J."/>
            <person name="Singh A."/>
            <person name="Wilkins M.J."/>
            <person name="Williams K.H."/>
            <person name="Banfield J.F."/>
        </authorList>
    </citation>
    <scope>NUCLEOTIDE SEQUENCE [LARGE SCALE GENOMIC DNA]</scope>
</reference>
<proteinExistence type="predicted"/>
<dbReference type="InterPro" id="IPR045861">
    <property type="entry name" value="CorA_cytoplasmic_dom"/>
</dbReference>
<feature type="transmembrane region" description="Helical" evidence="4">
    <location>
        <begin position="276"/>
        <end position="294"/>
    </location>
</feature>
<comment type="caution">
    <text evidence="5">The sequence shown here is derived from an EMBL/GenBank/DDBJ whole genome shotgun (WGS) entry which is preliminary data.</text>
</comment>
<dbReference type="PANTHER" id="PTHR46494:SF1">
    <property type="entry name" value="CORA FAMILY METAL ION TRANSPORTER (EUROFUNG)"/>
    <property type="match status" value="1"/>
</dbReference>
<dbReference type="EMBL" id="LCPF01000001">
    <property type="protein sequence ID" value="KKU91710.1"/>
    <property type="molecule type" value="Genomic_DNA"/>
</dbReference>
<dbReference type="GO" id="GO:0015087">
    <property type="term" value="F:cobalt ion transmembrane transporter activity"/>
    <property type="evidence" value="ECO:0007669"/>
    <property type="project" value="TreeGrafter"/>
</dbReference>
<protein>
    <submittedName>
        <fullName evidence="5">Mg2 transporter protein CorA family protein</fullName>
    </submittedName>
</protein>
<dbReference type="GO" id="GO:0015095">
    <property type="term" value="F:magnesium ion transmembrane transporter activity"/>
    <property type="evidence" value="ECO:0007669"/>
    <property type="project" value="TreeGrafter"/>
</dbReference>
<dbReference type="Proteomes" id="UP000034956">
    <property type="component" value="Unassembled WGS sequence"/>
</dbReference>
<evidence type="ECO:0000256" key="1">
    <source>
        <dbReference type="ARBA" id="ARBA00004651"/>
    </source>
</evidence>
<evidence type="ECO:0000256" key="2">
    <source>
        <dbReference type="ARBA" id="ARBA00022448"/>
    </source>
</evidence>
<dbReference type="GO" id="GO:0005886">
    <property type="term" value="C:plasma membrane"/>
    <property type="evidence" value="ECO:0007669"/>
    <property type="project" value="UniProtKB-SubCell"/>
</dbReference>
<evidence type="ECO:0000256" key="4">
    <source>
        <dbReference type="SAM" id="Phobius"/>
    </source>
</evidence>
<dbReference type="SUPFAM" id="SSF143865">
    <property type="entry name" value="CorA soluble domain-like"/>
    <property type="match status" value="1"/>
</dbReference>
<dbReference type="GO" id="GO:0000287">
    <property type="term" value="F:magnesium ion binding"/>
    <property type="evidence" value="ECO:0007669"/>
    <property type="project" value="TreeGrafter"/>
</dbReference>
<evidence type="ECO:0000256" key="3">
    <source>
        <dbReference type="ARBA" id="ARBA00022475"/>
    </source>
</evidence>
<gene>
    <name evidence="5" type="ORF">UY23_C0001G0316</name>
</gene>
<dbReference type="PANTHER" id="PTHR46494">
    <property type="entry name" value="CORA FAMILY METAL ION TRANSPORTER (EUROFUNG)"/>
    <property type="match status" value="1"/>
</dbReference>
<sequence length="300" mass="35269">MTDTKINKKIRWINLVNPKDRAAKSLGEEFKLHPLIVDELLVPSDRMKVETYDNYVFIVYHLPIYSEESRTCRRAEIDFIATHDTLITVAYEKLDPISQFSDDLQMRLRGKINSTAEMIYFIVEELHTYALRQLKHVEKNVNFVGEQLFKKQNRKLLEEISYIKRDILDFAIIAAPQRNILESLIIVGTRFWGNEFKIYFTDLLGDLMKVHFVLENLKASIESYSETISQIFEFKTSEVVRRFSILGFLTFPLILYTTIMLQPKIETQLIGTPQDFWLQFGGVVILTVFLAIFFRKKGWF</sequence>
<evidence type="ECO:0000313" key="5">
    <source>
        <dbReference type="EMBL" id="KKU91710.1"/>
    </source>
</evidence>
<accession>A0A0G1XBN5</accession>
<dbReference type="Gene3D" id="1.20.58.340">
    <property type="entry name" value="Magnesium transport protein CorA, transmembrane region"/>
    <property type="match status" value="1"/>
</dbReference>
<feature type="transmembrane region" description="Helical" evidence="4">
    <location>
        <begin position="243"/>
        <end position="261"/>
    </location>
</feature>
<name>A0A0G1XBN5_9BACT</name>
<dbReference type="Pfam" id="PF01544">
    <property type="entry name" value="CorA"/>
    <property type="match status" value="1"/>
</dbReference>
<dbReference type="AlphaFoldDB" id="A0A0G1XBN5"/>
<organism evidence="5 6">
    <name type="scientific">Candidatus Jorgensenbacteria bacterium GW2011_GWA1_48_11</name>
    <dbReference type="NCBI Taxonomy" id="1618660"/>
    <lineage>
        <taxon>Bacteria</taxon>
        <taxon>Candidatus Joergenseniibacteriota</taxon>
    </lineage>
</organism>
<keyword evidence="3" id="KW-1003">Cell membrane</keyword>
<dbReference type="InterPro" id="IPR002523">
    <property type="entry name" value="MgTranspt_CorA/ZnTranspt_ZntB"/>
</dbReference>
<keyword evidence="2" id="KW-0813">Transport</keyword>
<keyword evidence="4" id="KW-0472">Membrane</keyword>
<keyword evidence="4" id="KW-0812">Transmembrane</keyword>
<evidence type="ECO:0000313" key="6">
    <source>
        <dbReference type="Proteomes" id="UP000034956"/>
    </source>
</evidence>